<dbReference type="AlphaFoldDB" id="X1F7Q5"/>
<evidence type="ECO:0000313" key="1">
    <source>
        <dbReference type="EMBL" id="GAH41661.1"/>
    </source>
</evidence>
<name>X1F7Q5_9ZZZZ</name>
<organism evidence="1">
    <name type="scientific">marine sediment metagenome</name>
    <dbReference type="NCBI Taxonomy" id="412755"/>
    <lineage>
        <taxon>unclassified sequences</taxon>
        <taxon>metagenomes</taxon>
        <taxon>ecological metagenomes</taxon>
    </lineage>
</organism>
<evidence type="ECO:0008006" key="2">
    <source>
        <dbReference type="Google" id="ProtNLM"/>
    </source>
</evidence>
<sequence>TRNSDSNTTTITGTIENISSVTLDNLVINGMTYRDRGETGLRYSVTDIFAEQQEEVSVLAPGDTHNFSFNLEGFDWDGNKIDGVIFVQDTDSSKKEILQALYIE</sequence>
<comment type="caution">
    <text evidence="1">The sequence shown here is derived from an EMBL/GenBank/DDBJ whole genome shotgun (WGS) entry which is preliminary data.</text>
</comment>
<reference evidence="1" key="1">
    <citation type="journal article" date="2014" name="Front. Microbiol.">
        <title>High frequency of phylogenetically diverse reductive dehalogenase-homologous genes in deep subseafloor sedimentary metagenomes.</title>
        <authorList>
            <person name="Kawai M."/>
            <person name="Futagami T."/>
            <person name="Toyoda A."/>
            <person name="Takaki Y."/>
            <person name="Nishi S."/>
            <person name="Hori S."/>
            <person name="Arai W."/>
            <person name="Tsubouchi T."/>
            <person name="Morono Y."/>
            <person name="Uchiyama I."/>
            <person name="Ito T."/>
            <person name="Fujiyama A."/>
            <person name="Inagaki F."/>
            <person name="Takami H."/>
        </authorList>
    </citation>
    <scope>NUCLEOTIDE SEQUENCE</scope>
    <source>
        <strain evidence="1">Expedition CK06-06</strain>
    </source>
</reference>
<protein>
    <recommendedName>
        <fullName evidence="2">DUF4352 domain-containing protein</fullName>
    </recommendedName>
</protein>
<gene>
    <name evidence="1" type="ORF">S03H2_18834</name>
</gene>
<dbReference type="EMBL" id="BARU01009793">
    <property type="protein sequence ID" value="GAH41661.1"/>
    <property type="molecule type" value="Genomic_DNA"/>
</dbReference>
<proteinExistence type="predicted"/>
<feature type="non-terminal residue" evidence="1">
    <location>
        <position position="1"/>
    </location>
</feature>
<accession>X1F7Q5</accession>